<protein>
    <submittedName>
        <fullName evidence="2">Uncharacterized protein</fullName>
    </submittedName>
</protein>
<name>A0A834I1K2_RHYFE</name>
<dbReference type="Proteomes" id="UP000625711">
    <property type="component" value="Unassembled WGS sequence"/>
</dbReference>
<reference evidence="2" key="1">
    <citation type="submission" date="2020-08" db="EMBL/GenBank/DDBJ databases">
        <title>Genome sequencing and assembly of the red palm weevil Rhynchophorus ferrugineus.</title>
        <authorList>
            <person name="Dias G.B."/>
            <person name="Bergman C.M."/>
            <person name="Manee M."/>
        </authorList>
    </citation>
    <scope>NUCLEOTIDE SEQUENCE</scope>
    <source>
        <strain evidence="2">AA-2017</strain>
        <tissue evidence="2">Whole larva</tissue>
    </source>
</reference>
<sequence length="78" mass="8884">MRGSRGITSYVNRLYKPARRRGYREESNKNRPTKRSVNFRVELSNGETEAGDVDVAEKKLSVSRTENKPNLCKSPPNS</sequence>
<accession>A0A834I1K2</accession>
<feature type="region of interest" description="Disordered" evidence="1">
    <location>
        <begin position="1"/>
        <end position="78"/>
    </location>
</feature>
<feature type="compositionally biased region" description="Polar residues" evidence="1">
    <location>
        <begin position="1"/>
        <end position="11"/>
    </location>
</feature>
<dbReference type="AlphaFoldDB" id="A0A834I1K2"/>
<keyword evidence="3" id="KW-1185">Reference proteome</keyword>
<dbReference type="EMBL" id="JAACXV010013805">
    <property type="protein sequence ID" value="KAF7272229.1"/>
    <property type="molecule type" value="Genomic_DNA"/>
</dbReference>
<proteinExistence type="predicted"/>
<evidence type="ECO:0000313" key="3">
    <source>
        <dbReference type="Proteomes" id="UP000625711"/>
    </source>
</evidence>
<evidence type="ECO:0000313" key="2">
    <source>
        <dbReference type="EMBL" id="KAF7272229.1"/>
    </source>
</evidence>
<evidence type="ECO:0000256" key="1">
    <source>
        <dbReference type="SAM" id="MobiDB-lite"/>
    </source>
</evidence>
<gene>
    <name evidence="2" type="ORF">GWI33_014965</name>
</gene>
<comment type="caution">
    <text evidence="2">The sequence shown here is derived from an EMBL/GenBank/DDBJ whole genome shotgun (WGS) entry which is preliminary data.</text>
</comment>
<organism evidence="2 3">
    <name type="scientific">Rhynchophorus ferrugineus</name>
    <name type="common">Red palm weevil</name>
    <name type="synonym">Curculio ferrugineus</name>
    <dbReference type="NCBI Taxonomy" id="354439"/>
    <lineage>
        <taxon>Eukaryota</taxon>
        <taxon>Metazoa</taxon>
        <taxon>Ecdysozoa</taxon>
        <taxon>Arthropoda</taxon>
        <taxon>Hexapoda</taxon>
        <taxon>Insecta</taxon>
        <taxon>Pterygota</taxon>
        <taxon>Neoptera</taxon>
        <taxon>Endopterygota</taxon>
        <taxon>Coleoptera</taxon>
        <taxon>Polyphaga</taxon>
        <taxon>Cucujiformia</taxon>
        <taxon>Curculionidae</taxon>
        <taxon>Dryophthorinae</taxon>
        <taxon>Rhynchophorus</taxon>
    </lineage>
</organism>